<dbReference type="InterPro" id="IPR004393">
    <property type="entry name" value="NadC"/>
</dbReference>
<dbReference type="InterPro" id="IPR036068">
    <property type="entry name" value="Nicotinate_pribotase-like_C"/>
</dbReference>
<evidence type="ECO:0000259" key="15">
    <source>
        <dbReference type="Pfam" id="PF02749"/>
    </source>
</evidence>
<feature type="domain" description="Quinolinate phosphoribosyl transferase C-terminal" evidence="14">
    <location>
        <begin position="110"/>
        <end position="280"/>
    </location>
</feature>
<sequence length="282" mass="29080">MLTPHLVSTAVRTALAEDIPWGDLTVSLTIPADATVTTRLVAREPGVFAGGPLIIETFRQVDPLVRVNEIVPEGAAFLAGDVLAVIAGPARGVLTGERVALNFSQRLSGIATLTARFVAAVAHTPARIADTRKTTPGLRALEKHAVRAGGGANHRFSLSDAIMVKDNHLAALGARDAESTTAALSGLRERAGHTTSIVVEVDRLDQIPPVLAARPTGILLDNFSCEDLRAGVALIGDRAIVEASGGVTLDTVGGIAETGVEVISVGQLTHGARALDLGLDAG</sequence>
<evidence type="ECO:0000256" key="9">
    <source>
        <dbReference type="ARBA" id="ARBA00022679"/>
    </source>
</evidence>
<organism evidence="16 17">
    <name type="scientific">Leucobacter luti</name>
    <dbReference type="NCBI Taxonomy" id="340320"/>
    <lineage>
        <taxon>Bacteria</taxon>
        <taxon>Bacillati</taxon>
        <taxon>Actinomycetota</taxon>
        <taxon>Actinomycetes</taxon>
        <taxon>Micrococcales</taxon>
        <taxon>Microbacteriaceae</taxon>
        <taxon>Leucobacter</taxon>
    </lineage>
</organism>
<proteinExistence type="inferred from homology"/>
<dbReference type="FunFam" id="3.20.20.70:FF:000030">
    <property type="entry name" value="Nicotinate-nucleotide pyrophosphorylase, carboxylating"/>
    <property type="match status" value="1"/>
</dbReference>
<evidence type="ECO:0000256" key="12">
    <source>
        <dbReference type="ARBA" id="ARBA00069173"/>
    </source>
</evidence>
<comment type="catalytic activity">
    <reaction evidence="11">
        <text>nicotinate beta-D-ribonucleotide + CO2 + diphosphate = quinolinate + 5-phospho-alpha-D-ribose 1-diphosphate + 2 H(+)</text>
        <dbReference type="Rhea" id="RHEA:12733"/>
        <dbReference type="ChEBI" id="CHEBI:15378"/>
        <dbReference type="ChEBI" id="CHEBI:16526"/>
        <dbReference type="ChEBI" id="CHEBI:29959"/>
        <dbReference type="ChEBI" id="CHEBI:33019"/>
        <dbReference type="ChEBI" id="CHEBI:57502"/>
        <dbReference type="ChEBI" id="CHEBI:58017"/>
        <dbReference type="EC" id="2.4.2.19"/>
    </reaction>
</comment>
<dbReference type="InterPro" id="IPR037128">
    <property type="entry name" value="Quinolinate_PRibosylTase_N_sf"/>
</dbReference>
<dbReference type="SUPFAM" id="SSF51690">
    <property type="entry name" value="Nicotinate/Quinolinate PRTase C-terminal domain-like"/>
    <property type="match status" value="1"/>
</dbReference>
<dbReference type="CDD" id="cd01572">
    <property type="entry name" value="QPRTase"/>
    <property type="match status" value="1"/>
</dbReference>
<gene>
    <name evidence="16" type="ORF">EDF62_2294</name>
</gene>
<keyword evidence="7" id="KW-0662">Pyridine nucleotide biosynthesis</keyword>
<dbReference type="Pfam" id="PF02749">
    <property type="entry name" value="QRPTase_N"/>
    <property type="match status" value="1"/>
</dbReference>
<evidence type="ECO:0000313" key="16">
    <source>
        <dbReference type="EMBL" id="TDP91675.1"/>
    </source>
</evidence>
<dbReference type="GO" id="GO:0005737">
    <property type="term" value="C:cytoplasm"/>
    <property type="evidence" value="ECO:0007669"/>
    <property type="project" value="TreeGrafter"/>
</dbReference>
<dbReference type="GO" id="GO:0004514">
    <property type="term" value="F:nicotinate-nucleotide diphosphorylase (carboxylating) activity"/>
    <property type="evidence" value="ECO:0007669"/>
    <property type="project" value="UniProtKB-EC"/>
</dbReference>
<accession>A0A4R6RZ97</accession>
<evidence type="ECO:0000256" key="7">
    <source>
        <dbReference type="ARBA" id="ARBA00022642"/>
    </source>
</evidence>
<evidence type="ECO:0000256" key="2">
    <source>
        <dbReference type="ARBA" id="ARBA00004893"/>
    </source>
</evidence>
<evidence type="ECO:0000256" key="4">
    <source>
        <dbReference type="ARBA" id="ARBA00011218"/>
    </source>
</evidence>
<comment type="caution">
    <text evidence="16">The sequence shown here is derived from an EMBL/GenBank/DDBJ whole genome shotgun (WGS) entry which is preliminary data.</text>
</comment>
<evidence type="ECO:0000256" key="13">
    <source>
        <dbReference type="PIRNR" id="PIRNR006250"/>
    </source>
</evidence>
<keyword evidence="9 13" id="KW-0808">Transferase</keyword>
<keyword evidence="8 13" id="KW-0328">Glycosyltransferase</keyword>
<dbReference type="InterPro" id="IPR027277">
    <property type="entry name" value="NadC/ModD"/>
</dbReference>
<dbReference type="AlphaFoldDB" id="A0A4R6RZ97"/>
<dbReference type="GO" id="GO:0009435">
    <property type="term" value="P:NAD+ biosynthetic process"/>
    <property type="evidence" value="ECO:0007669"/>
    <property type="project" value="UniProtKB-UniPathway"/>
</dbReference>
<dbReference type="UniPathway" id="UPA00253">
    <property type="reaction ID" value="UER00331"/>
</dbReference>
<dbReference type="PANTHER" id="PTHR32179">
    <property type="entry name" value="NICOTINATE-NUCLEOTIDE PYROPHOSPHORYLASE [CARBOXYLATING]"/>
    <property type="match status" value="1"/>
</dbReference>
<dbReference type="Gene3D" id="3.90.1170.20">
    <property type="entry name" value="Quinolinate phosphoribosyl transferase, N-terminal domain"/>
    <property type="match status" value="1"/>
</dbReference>
<evidence type="ECO:0000256" key="5">
    <source>
        <dbReference type="ARBA" id="ARBA00011944"/>
    </source>
</evidence>
<comment type="similarity">
    <text evidence="3 13">Belongs to the NadC/ModD family.</text>
</comment>
<evidence type="ECO:0000256" key="8">
    <source>
        <dbReference type="ARBA" id="ARBA00022676"/>
    </source>
</evidence>
<dbReference type="InterPro" id="IPR022412">
    <property type="entry name" value="Quinolinate_PRibosylTrfase_N"/>
</dbReference>
<comment type="subunit">
    <text evidence="4">Hexamer formed by 3 homodimers.</text>
</comment>
<reference evidence="16 17" key="1">
    <citation type="submission" date="2019-03" db="EMBL/GenBank/DDBJ databases">
        <title>Genomic analyses of the natural microbiome of Caenorhabditis elegans.</title>
        <authorList>
            <person name="Samuel B."/>
        </authorList>
    </citation>
    <scope>NUCLEOTIDE SEQUENCE [LARGE SCALE GENOMIC DNA]</scope>
    <source>
        <strain evidence="16 17">JUb18</strain>
    </source>
</reference>
<dbReference type="RefSeq" id="WP_133617087.1">
    <property type="nucleotide sequence ID" value="NZ_SNYA01000005.1"/>
</dbReference>
<evidence type="ECO:0000256" key="10">
    <source>
        <dbReference type="ARBA" id="ARBA00033102"/>
    </source>
</evidence>
<evidence type="ECO:0000259" key="14">
    <source>
        <dbReference type="Pfam" id="PF01729"/>
    </source>
</evidence>
<dbReference type="GO" id="GO:0034213">
    <property type="term" value="P:quinolinate catabolic process"/>
    <property type="evidence" value="ECO:0007669"/>
    <property type="project" value="TreeGrafter"/>
</dbReference>
<dbReference type="NCBIfam" id="TIGR00078">
    <property type="entry name" value="nadC"/>
    <property type="match status" value="1"/>
</dbReference>
<dbReference type="InterPro" id="IPR013785">
    <property type="entry name" value="Aldolase_TIM"/>
</dbReference>
<evidence type="ECO:0000313" key="17">
    <source>
        <dbReference type="Proteomes" id="UP000295601"/>
    </source>
</evidence>
<dbReference type="OrthoDB" id="9782546at2"/>
<dbReference type="Pfam" id="PF01729">
    <property type="entry name" value="QRPTase_C"/>
    <property type="match status" value="1"/>
</dbReference>
<feature type="domain" description="Quinolinate phosphoribosyl transferase N-terminal" evidence="15">
    <location>
        <begin position="23"/>
        <end position="108"/>
    </location>
</feature>
<evidence type="ECO:0000256" key="11">
    <source>
        <dbReference type="ARBA" id="ARBA00047445"/>
    </source>
</evidence>
<dbReference type="InterPro" id="IPR002638">
    <property type="entry name" value="Quinolinate_PRibosylTrfase_C"/>
</dbReference>
<dbReference type="Proteomes" id="UP000295601">
    <property type="component" value="Unassembled WGS sequence"/>
</dbReference>
<keyword evidence="17" id="KW-1185">Reference proteome</keyword>
<dbReference type="PANTHER" id="PTHR32179:SF3">
    <property type="entry name" value="NICOTINATE-NUCLEOTIDE PYROPHOSPHORYLASE [CARBOXYLATING]"/>
    <property type="match status" value="1"/>
</dbReference>
<dbReference type="EMBL" id="SNYA01000005">
    <property type="protein sequence ID" value="TDP91675.1"/>
    <property type="molecule type" value="Genomic_DNA"/>
</dbReference>
<evidence type="ECO:0000256" key="6">
    <source>
        <dbReference type="ARBA" id="ARBA00020990"/>
    </source>
</evidence>
<dbReference type="PIRSF" id="PIRSF006250">
    <property type="entry name" value="NadC_ModD"/>
    <property type="match status" value="1"/>
</dbReference>
<evidence type="ECO:0000256" key="3">
    <source>
        <dbReference type="ARBA" id="ARBA00009400"/>
    </source>
</evidence>
<comment type="function">
    <text evidence="1">Involved in the catabolism of quinolinic acid (QA).</text>
</comment>
<name>A0A4R6RZ97_9MICO</name>
<comment type="pathway">
    <text evidence="2">Cofactor biosynthesis; NAD(+) biosynthesis; nicotinate D-ribonucleotide from quinolinate: step 1/1.</text>
</comment>
<dbReference type="EC" id="2.4.2.19" evidence="5"/>
<dbReference type="FunFam" id="3.90.1170.20:FF:000001">
    <property type="entry name" value="Nicotinate-nucleotide diphosphorylase (Carboxylating)"/>
    <property type="match status" value="1"/>
</dbReference>
<protein>
    <recommendedName>
        <fullName evidence="6">Nicotinate-nucleotide pyrophosphorylase [carboxylating]</fullName>
        <ecNumber evidence="5">2.4.2.19</ecNumber>
    </recommendedName>
    <alternativeName>
        <fullName evidence="12">Probable nicotinate-nucleotide pyrophosphorylase [carboxylating]</fullName>
    </alternativeName>
    <alternativeName>
        <fullName evidence="10">Quinolinate phosphoribosyltransferase [decarboxylating]</fullName>
    </alternativeName>
</protein>
<evidence type="ECO:0000256" key="1">
    <source>
        <dbReference type="ARBA" id="ARBA00003237"/>
    </source>
</evidence>
<dbReference type="SUPFAM" id="SSF54675">
    <property type="entry name" value="Nicotinate/Quinolinate PRTase N-terminal domain-like"/>
    <property type="match status" value="1"/>
</dbReference>
<dbReference type="Gene3D" id="3.20.20.70">
    <property type="entry name" value="Aldolase class I"/>
    <property type="match status" value="1"/>
</dbReference>